<feature type="active site" evidence="10">
    <location>
        <position position="243"/>
    </location>
</feature>
<dbReference type="InterPro" id="IPR013762">
    <property type="entry name" value="Integrase-like_cat_sf"/>
</dbReference>
<dbReference type="Proteomes" id="UP001446032">
    <property type="component" value="Unassembled WGS sequence"/>
</dbReference>
<keyword evidence="4 10" id="KW-0132">Cell division</keyword>
<feature type="active site" evidence="10">
    <location>
        <position position="240"/>
    </location>
</feature>
<evidence type="ECO:0000259" key="12">
    <source>
        <dbReference type="PROSITE" id="PS51900"/>
    </source>
</evidence>
<evidence type="ECO:0000256" key="5">
    <source>
        <dbReference type="ARBA" id="ARBA00022829"/>
    </source>
</evidence>
<comment type="similarity">
    <text evidence="10">Belongs to the 'phage' integrase family. XerC subfamily.</text>
</comment>
<gene>
    <name evidence="13" type="primary">xerD</name>
    <name evidence="10" type="synonym">xerC</name>
    <name evidence="13" type="ORF">WMO75_00295</name>
</gene>
<dbReference type="InterPro" id="IPR044068">
    <property type="entry name" value="CB"/>
</dbReference>
<evidence type="ECO:0000256" key="6">
    <source>
        <dbReference type="ARBA" id="ARBA00022908"/>
    </source>
</evidence>
<keyword evidence="6 10" id="KW-0229">DNA integration</keyword>
<dbReference type="HAMAP" id="MF_01808">
    <property type="entry name" value="Recomb_XerC_XerD"/>
    <property type="match status" value="1"/>
</dbReference>
<feature type="domain" description="Core-binding (CB)" evidence="12">
    <location>
        <begin position="1"/>
        <end position="85"/>
    </location>
</feature>
<dbReference type="NCBIfam" id="NF001399">
    <property type="entry name" value="PRK00283.1"/>
    <property type="match status" value="1"/>
</dbReference>
<dbReference type="PROSITE" id="PS51900">
    <property type="entry name" value="CB"/>
    <property type="match status" value="1"/>
</dbReference>
<dbReference type="SUPFAM" id="SSF56349">
    <property type="entry name" value="DNA breaking-rejoining enzymes"/>
    <property type="match status" value="1"/>
</dbReference>
<keyword evidence="7 10" id="KW-0238">DNA-binding</keyword>
<dbReference type="PANTHER" id="PTHR30349:SF81">
    <property type="entry name" value="TYROSINE RECOMBINASE XERC"/>
    <property type="match status" value="1"/>
</dbReference>
<keyword evidence="5 10" id="KW-0159">Chromosome partition</keyword>
<dbReference type="InterPro" id="IPR002104">
    <property type="entry name" value="Integrase_catalytic"/>
</dbReference>
<dbReference type="Pfam" id="PF02899">
    <property type="entry name" value="Phage_int_SAM_1"/>
    <property type="match status" value="1"/>
</dbReference>
<evidence type="ECO:0000256" key="3">
    <source>
        <dbReference type="ARBA" id="ARBA00022490"/>
    </source>
</evidence>
<comment type="subcellular location">
    <subcellularLocation>
        <location evidence="1 10">Cytoplasm</location>
    </subcellularLocation>
</comment>
<dbReference type="NCBIfam" id="TIGR02225">
    <property type="entry name" value="recomb_XerD"/>
    <property type="match status" value="1"/>
</dbReference>
<evidence type="ECO:0000256" key="4">
    <source>
        <dbReference type="ARBA" id="ARBA00022618"/>
    </source>
</evidence>
<reference evidence="13 14" key="1">
    <citation type="submission" date="2024-03" db="EMBL/GenBank/DDBJ databases">
        <title>Human intestinal bacterial collection.</title>
        <authorList>
            <person name="Pauvert C."/>
            <person name="Hitch T.C.A."/>
            <person name="Clavel T."/>
        </authorList>
    </citation>
    <scope>NUCLEOTIDE SEQUENCE [LARGE SCALE GENOMIC DNA]</scope>
    <source>
        <strain evidence="13 14">CLA-AA-H95</strain>
    </source>
</reference>
<feature type="domain" description="Tyr recombinase" evidence="11">
    <location>
        <begin position="106"/>
        <end position="288"/>
    </location>
</feature>
<dbReference type="InterPro" id="IPR050090">
    <property type="entry name" value="Tyrosine_recombinase_XerCD"/>
</dbReference>
<accession>A0ABV1AGD7</accession>
<evidence type="ECO:0000256" key="8">
    <source>
        <dbReference type="ARBA" id="ARBA00023172"/>
    </source>
</evidence>
<feature type="active site" evidence="10">
    <location>
        <position position="266"/>
    </location>
</feature>
<feature type="active site" evidence="10">
    <location>
        <position position="146"/>
    </location>
</feature>
<organism evidence="13 14">
    <name type="scientific">Blautia intestinihominis</name>
    <dbReference type="NCBI Taxonomy" id="3133152"/>
    <lineage>
        <taxon>Bacteria</taxon>
        <taxon>Bacillati</taxon>
        <taxon>Bacillota</taxon>
        <taxon>Clostridia</taxon>
        <taxon>Lachnospirales</taxon>
        <taxon>Lachnospiraceae</taxon>
        <taxon>Blautia</taxon>
    </lineage>
</organism>
<dbReference type="InterPro" id="IPR004107">
    <property type="entry name" value="Integrase_SAM-like_N"/>
</dbReference>
<comment type="function">
    <text evidence="10">Site-specific tyrosine recombinase, which acts by catalyzing the cutting and rejoining of the recombining DNA molecules. The XerC-XerD complex is essential to convert dimers of the bacterial chromosome into monomers to permit their segregation at cell division. It also contributes to the segregational stability of plasmids.</text>
</comment>
<comment type="caution">
    <text evidence="13">The sequence shown here is derived from an EMBL/GenBank/DDBJ whole genome shotgun (WGS) entry which is preliminary data.</text>
</comment>
<dbReference type="PANTHER" id="PTHR30349">
    <property type="entry name" value="PHAGE INTEGRASE-RELATED"/>
    <property type="match status" value="1"/>
</dbReference>
<dbReference type="EMBL" id="JBBMEI010000001">
    <property type="protein sequence ID" value="MEQ2356790.1"/>
    <property type="molecule type" value="Genomic_DNA"/>
</dbReference>
<comment type="similarity">
    <text evidence="2">Belongs to the 'phage' integrase family. XerD subfamily.</text>
</comment>
<comment type="subunit">
    <text evidence="10">Forms a cyclic heterotetrameric complex composed of two molecules of XerC and two molecules of XerD.</text>
</comment>
<dbReference type="PROSITE" id="PS51898">
    <property type="entry name" value="TYR_RECOMBINASE"/>
    <property type="match status" value="1"/>
</dbReference>
<dbReference type="InterPro" id="IPR010998">
    <property type="entry name" value="Integrase_recombinase_N"/>
</dbReference>
<dbReference type="RefSeq" id="WP_118698994.1">
    <property type="nucleotide sequence ID" value="NZ_JBBMEI010000001.1"/>
</dbReference>
<comment type="caution">
    <text evidence="10">Lacks conserved residue(s) required for the propagation of feature annotation.</text>
</comment>
<dbReference type="CDD" id="cd00798">
    <property type="entry name" value="INT_XerDC_C"/>
    <property type="match status" value="1"/>
</dbReference>
<dbReference type="Gene3D" id="1.10.443.10">
    <property type="entry name" value="Intergrase catalytic core"/>
    <property type="match status" value="1"/>
</dbReference>
<proteinExistence type="inferred from homology"/>
<dbReference type="InterPro" id="IPR023009">
    <property type="entry name" value="Tyrosine_recombinase_XerC/XerD"/>
</dbReference>
<evidence type="ECO:0000256" key="9">
    <source>
        <dbReference type="ARBA" id="ARBA00023306"/>
    </source>
</evidence>
<feature type="active site" description="O-(3'-phospho-DNA)-tyrosine intermediate" evidence="10">
    <location>
        <position position="275"/>
    </location>
</feature>
<evidence type="ECO:0000256" key="2">
    <source>
        <dbReference type="ARBA" id="ARBA00010450"/>
    </source>
</evidence>
<keyword evidence="14" id="KW-1185">Reference proteome</keyword>
<evidence type="ECO:0000256" key="7">
    <source>
        <dbReference type="ARBA" id="ARBA00023125"/>
    </source>
</evidence>
<evidence type="ECO:0000256" key="1">
    <source>
        <dbReference type="ARBA" id="ARBA00004496"/>
    </source>
</evidence>
<evidence type="ECO:0000313" key="14">
    <source>
        <dbReference type="Proteomes" id="UP001446032"/>
    </source>
</evidence>
<evidence type="ECO:0000256" key="10">
    <source>
        <dbReference type="HAMAP-Rule" id="MF_01808"/>
    </source>
</evidence>
<dbReference type="Pfam" id="PF00589">
    <property type="entry name" value="Phage_integrase"/>
    <property type="match status" value="1"/>
</dbReference>
<keyword evidence="3 10" id="KW-0963">Cytoplasm</keyword>
<protein>
    <recommendedName>
        <fullName evidence="10">Tyrosine recombinase XerC</fullName>
    </recommendedName>
</protein>
<keyword evidence="9 10" id="KW-0131">Cell cycle</keyword>
<evidence type="ECO:0000259" key="11">
    <source>
        <dbReference type="PROSITE" id="PS51898"/>
    </source>
</evidence>
<sequence length="294" mass="33604">MERTLAEFIAYLHTTKNTSNNTEISYQRDLKKLIRYLDGQNIHDFAEVTSLDLKGYLSELKSENLASSTISRNIASIRALFQYLFKEGRVTADPSEELKPPKVEKKMPEILSVQEVDRLLKQPNINTAKGLRDSAMLELLYATGMRVSELIHLQVSDLNLQFGYVICHDTDKERIIPIGNVSKRALAEYMEHGRDYFVKNKNEKSLFTNCSGRSMSRQGFWKVLKGYAEAAGIYRDITPHTLRHSFAVHMLQNGADIKSVQEMLGHSDISSTQIYLGMNVAKMRDVYMKAHPRH</sequence>
<dbReference type="InterPro" id="IPR011010">
    <property type="entry name" value="DNA_brk_join_enz"/>
</dbReference>
<dbReference type="Gene3D" id="1.10.150.130">
    <property type="match status" value="1"/>
</dbReference>
<name>A0ABV1AGD7_9FIRM</name>
<keyword evidence="8 10" id="KW-0233">DNA recombination</keyword>
<dbReference type="InterPro" id="IPR011932">
    <property type="entry name" value="Recomb_XerD"/>
</dbReference>
<evidence type="ECO:0000313" key="13">
    <source>
        <dbReference type="EMBL" id="MEQ2356790.1"/>
    </source>
</evidence>